<protein>
    <recommendedName>
        <fullName evidence="1">DinB-like domain-containing protein</fullName>
    </recommendedName>
</protein>
<dbReference type="Gene3D" id="1.20.120.450">
    <property type="entry name" value="dinb family like domain"/>
    <property type="match status" value="1"/>
</dbReference>
<dbReference type="InterPro" id="IPR034660">
    <property type="entry name" value="DinB/YfiT-like"/>
</dbReference>
<accession>A0A4P6F4R0</accession>
<dbReference type="Pfam" id="PF00805">
    <property type="entry name" value="Pentapeptide"/>
    <property type="match status" value="1"/>
</dbReference>
<feature type="domain" description="DinB-like" evidence="1">
    <location>
        <begin position="119"/>
        <end position="250"/>
    </location>
</feature>
<dbReference type="EMBL" id="CP035493">
    <property type="protein sequence ID" value="QAY70305.1"/>
    <property type="molecule type" value="Genomic_DNA"/>
</dbReference>
<proteinExistence type="predicted"/>
<dbReference type="OrthoDB" id="3542438at2"/>
<dbReference type="KEGG" id="xya:ET471_09895"/>
<keyword evidence="3" id="KW-1185">Reference proteome</keyword>
<evidence type="ECO:0000313" key="2">
    <source>
        <dbReference type="EMBL" id="QAY70305.1"/>
    </source>
</evidence>
<dbReference type="SUPFAM" id="SSF141571">
    <property type="entry name" value="Pentapeptide repeat-like"/>
    <property type="match status" value="1"/>
</dbReference>
<dbReference type="AlphaFoldDB" id="A0A4P6F4R0"/>
<dbReference type="InterPro" id="IPR024775">
    <property type="entry name" value="DinB-like"/>
</dbReference>
<dbReference type="Pfam" id="PF12867">
    <property type="entry name" value="DinB_2"/>
    <property type="match status" value="1"/>
</dbReference>
<reference evidence="2 3" key="1">
    <citation type="submission" date="2019-01" db="EMBL/GenBank/DDBJ databases">
        <title>Genome sequencing of strain FW10M-9.</title>
        <authorList>
            <person name="Heo J."/>
            <person name="Kim S.-J."/>
            <person name="Kim J.-S."/>
            <person name="Hong S.-B."/>
            <person name="Kwon S.-W."/>
        </authorList>
    </citation>
    <scope>NUCLEOTIDE SEQUENCE [LARGE SCALE GENOMIC DNA]</scope>
    <source>
        <strain evidence="2 3">FW10M-9</strain>
    </source>
</reference>
<dbReference type="RefSeq" id="WP_129187940.1">
    <property type="nucleotide sequence ID" value="NZ_CP035493.1"/>
</dbReference>
<sequence length="264" mass="28492">MVQLTADDDLRGAQVVDADMRGATFRFANLSGSRFDQSYLTHAVMRGVDLEDAEVDGSIDGLVLNGVAVEPLVQAALDERFPGRAGRRSTDSAEQLAAFDAAQERWSEVIARATAHPALRDASVGGEWSVAQTLRHLVFATDSWLRLSVLGLPDAFCPIGVPFSEWDTRAPALGVDMTASPSWDEVLAARADRVAQVRAFLAGQTPETFAGLPHGLPPWDDGAPEEHRRTMTVARCMGVVGNEEWEHLRFALRDLDALAAGAVS</sequence>
<organism evidence="2 3">
    <name type="scientific">Xylanimonas protaetiae</name>
    <dbReference type="NCBI Taxonomy" id="2509457"/>
    <lineage>
        <taxon>Bacteria</taxon>
        <taxon>Bacillati</taxon>
        <taxon>Actinomycetota</taxon>
        <taxon>Actinomycetes</taxon>
        <taxon>Micrococcales</taxon>
        <taxon>Promicromonosporaceae</taxon>
        <taxon>Xylanimonas</taxon>
    </lineage>
</organism>
<dbReference type="Gene3D" id="2.160.20.80">
    <property type="entry name" value="E3 ubiquitin-protein ligase SopA"/>
    <property type="match status" value="1"/>
</dbReference>
<evidence type="ECO:0000259" key="1">
    <source>
        <dbReference type="Pfam" id="PF12867"/>
    </source>
</evidence>
<dbReference type="Proteomes" id="UP000292118">
    <property type="component" value="Chromosome"/>
</dbReference>
<dbReference type="SUPFAM" id="SSF109854">
    <property type="entry name" value="DinB/YfiT-like putative metalloenzymes"/>
    <property type="match status" value="1"/>
</dbReference>
<evidence type="ECO:0000313" key="3">
    <source>
        <dbReference type="Proteomes" id="UP000292118"/>
    </source>
</evidence>
<dbReference type="InterPro" id="IPR001646">
    <property type="entry name" value="5peptide_repeat"/>
</dbReference>
<gene>
    <name evidence="2" type="ORF">ET471_09895</name>
</gene>
<name>A0A4P6F4R0_9MICO</name>